<dbReference type="AlphaFoldDB" id="A0A3A6PYX6"/>
<dbReference type="Pfam" id="PF20108">
    <property type="entry name" value="DUF6498"/>
    <property type="match status" value="1"/>
</dbReference>
<comment type="caution">
    <text evidence="2">The sequence shown here is derived from an EMBL/GenBank/DDBJ whole genome shotgun (WGS) entry which is preliminary data.</text>
</comment>
<dbReference type="RefSeq" id="WP_120085159.1">
    <property type="nucleotide sequence ID" value="NZ_QMDW01000014.1"/>
</dbReference>
<evidence type="ECO:0000313" key="2">
    <source>
        <dbReference type="EMBL" id="RJX48941.1"/>
    </source>
</evidence>
<feature type="transmembrane region" description="Helical" evidence="1">
    <location>
        <begin position="122"/>
        <end position="149"/>
    </location>
</feature>
<feature type="transmembrane region" description="Helical" evidence="1">
    <location>
        <begin position="202"/>
        <end position="224"/>
    </location>
</feature>
<name>A0A3A6PYX6_9EURY</name>
<sequence>MEPTETLSPPHVSLPDAKLVSVVVANTIPVVGLLAFDTSAAVLLTFYWLELGVLSVWAIVRALFAGERPSKQTEGEAFSGPQWATFRAIASSRLFDRWRDSFSIDHSWKDIRFTIPRTDVGVYLGTIPALVFVIFFLAVVWLGFGGVVAGPAVAASNATDLPVWVVTGTGVVFLSEGGQTARDYFYKGRHRETAVSDAFKHVFYQGLVMVAAGLTVLLIAYGFAEGKAVSVEGAASGPLIFTAVAGKFTTELAMYYLDRLNEPLLEKI</sequence>
<dbReference type="Proteomes" id="UP000281564">
    <property type="component" value="Unassembled WGS sequence"/>
</dbReference>
<evidence type="ECO:0000256" key="1">
    <source>
        <dbReference type="SAM" id="Phobius"/>
    </source>
</evidence>
<dbReference type="EMBL" id="QMDW01000014">
    <property type="protein sequence ID" value="RJX48941.1"/>
    <property type="molecule type" value="Genomic_DNA"/>
</dbReference>
<dbReference type="InterPro" id="IPR045466">
    <property type="entry name" value="DUF6498"/>
</dbReference>
<keyword evidence="1" id="KW-1133">Transmembrane helix</keyword>
<gene>
    <name evidence="2" type="ORF">DP106_10405</name>
</gene>
<keyword evidence="1" id="KW-0472">Membrane</keyword>
<proteinExistence type="predicted"/>
<feature type="transmembrane region" description="Helical" evidence="1">
    <location>
        <begin position="40"/>
        <end position="64"/>
    </location>
</feature>
<keyword evidence="1" id="KW-0812">Transmembrane</keyword>
<evidence type="ECO:0000313" key="3">
    <source>
        <dbReference type="Proteomes" id="UP000281564"/>
    </source>
</evidence>
<accession>A0A3A6PYX6</accession>
<organism evidence="2 3">
    <name type="scientific">Halonotius pteroides</name>
    <dbReference type="NCBI Taxonomy" id="268735"/>
    <lineage>
        <taxon>Archaea</taxon>
        <taxon>Methanobacteriati</taxon>
        <taxon>Methanobacteriota</taxon>
        <taxon>Stenosarchaea group</taxon>
        <taxon>Halobacteria</taxon>
        <taxon>Halobacteriales</taxon>
        <taxon>Haloferacaceae</taxon>
        <taxon>Halonotius</taxon>
    </lineage>
</organism>
<protein>
    <submittedName>
        <fullName evidence="2">Uncharacterized protein</fullName>
    </submittedName>
</protein>
<keyword evidence="3" id="KW-1185">Reference proteome</keyword>
<reference evidence="2 3" key="1">
    <citation type="submission" date="2018-06" db="EMBL/GenBank/DDBJ databases">
        <title>Halonotius sp. F13-13 a new haloarchaeeon isolated from a solar saltern from Isla Cristina, Huelva, Spain.</title>
        <authorList>
            <person name="Duran-Viseras A."/>
            <person name="Sanchez-Porro C."/>
            <person name="Ventosa A."/>
        </authorList>
    </citation>
    <scope>NUCLEOTIDE SEQUENCE [LARGE SCALE GENOMIC DNA]</scope>
    <source>
        <strain evidence="2 3">CECT 7525</strain>
    </source>
</reference>